<dbReference type="STRING" id="29655.A0A0K9PXJ7"/>
<dbReference type="OrthoDB" id="1723375at2759"/>
<comment type="caution">
    <text evidence="2">The sequence shown here is derived from an EMBL/GenBank/DDBJ whole genome shotgun (WGS) entry which is preliminary data.</text>
</comment>
<dbReference type="GO" id="GO:0005524">
    <property type="term" value="F:ATP binding"/>
    <property type="evidence" value="ECO:0007669"/>
    <property type="project" value="InterPro"/>
</dbReference>
<name>A0A0K9PXJ7_ZOSMR</name>
<organism evidence="2 3">
    <name type="scientific">Zostera marina</name>
    <name type="common">Eelgrass</name>
    <dbReference type="NCBI Taxonomy" id="29655"/>
    <lineage>
        <taxon>Eukaryota</taxon>
        <taxon>Viridiplantae</taxon>
        <taxon>Streptophyta</taxon>
        <taxon>Embryophyta</taxon>
        <taxon>Tracheophyta</taxon>
        <taxon>Spermatophyta</taxon>
        <taxon>Magnoliopsida</taxon>
        <taxon>Liliopsida</taxon>
        <taxon>Zosteraceae</taxon>
        <taxon>Zostera</taxon>
    </lineage>
</organism>
<dbReference type="InterPro" id="IPR036678">
    <property type="entry name" value="MutS_con_dom_sf"/>
</dbReference>
<dbReference type="InterPro" id="IPR007860">
    <property type="entry name" value="DNA_mmatch_repair_MutS_con_dom"/>
</dbReference>
<evidence type="ECO:0000259" key="1">
    <source>
        <dbReference type="Pfam" id="PF05188"/>
    </source>
</evidence>
<feature type="domain" description="DNA mismatch repair protein MutS connector" evidence="1">
    <location>
        <begin position="33"/>
        <end position="98"/>
    </location>
</feature>
<protein>
    <recommendedName>
        <fullName evidence="1">DNA mismatch repair protein MutS connector domain-containing protein</fullName>
    </recommendedName>
</protein>
<keyword evidence="3" id="KW-1185">Reference proteome</keyword>
<proteinExistence type="predicted"/>
<sequence length="111" mass="12079">MLWDLVIQRKLVHVSTPSTPTYGSLGPDAVHLLALKEEKLPSENCSTVYGFAFVDFAALKFWVGSICDDASCSSLGALLVQVSPKEVVYEINDLSKETLKAIKKYSPAGDD</sequence>
<dbReference type="Pfam" id="PF05188">
    <property type="entry name" value="MutS_II"/>
    <property type="match status" value="1"/>
</dbReference>
<evidence type="ECO:0000313" key="3">
    <source>
        <dbReference type="Proteomes" id="UP000036987"/>
    </source>
</evidence>
<dbReference type="EMBL" id="LFYR01000562">
    <property type="protein sequence ID" value="KMZ73634.1"/>
    <property type="molecule type" value="Genomic_DNA"/>
</dbReference>
<gene>
    <name evidence="2" type="ORF">ZOSMA_145G00270</name>
</gene>
<dbReference type="Proteomes" id="UP000036987">
    <property type="component" value="Unassembled WGS sequence"/>
</dbReference>
<evidence type="ECO:0000313" key="2">
    <source>
        <dbReference type="EMBL" id="KMZ73634.1"/>
    </source>
</evidence>
<dbReference type="GO" id="GO:0006298">
    <property type="term" value="P:mismatch repair"/>
    <property type="evidence" value="ECO:0007669"/>
    <property type="project" value="InterPro"/>
</dbReference>
<accession>A0A0K9PXJ7</accession>
<reference evidence="3" key="1">
    <citation type="journal article" date="2016" name="Nature">
        <title>The genome of the seagrass Zostera marina reveals angiosperm adaptation to the sea.</title>
        <authorList>
            <person name="Olsen J.L."/>
            <person name="Rouze P."/>
            <person name="Verhelst B."/>
            <person name="Lin Y.-C."/>
            <person name="Bayer T."/>
            <person name="Collen J."/>
            <person name="Dattolo E."/>
            <person name="De Paoli E."/>
            <person name="Dittami S."/>
            <person name="Maumus F."/>
            <person name="Michel G."/>
            <person name="Kersting A."/>
            <person name="Lauritano C."/>
            <person name="Lohaus R."/>
            <person name="Toepel M."/>
            <person name="Tonon T."/>
            <person name="Vanneste K."/>
            <person name="Amirebrahimi M."/>
            <person name="Brakel J."/>
            <person name="Bostroem C."/>
            <person name="Chovatia M."/>
            <person name="Grimwood J."/>
            <person name="Jenkins J.W."/>
            <person name="Jueterbock A."/>
            <person name="Mraz A."/>
            <person name="Stam W.T."/>
            <person name="Tice H."/>
            <person name="Bornberg-Bauer E."/>
            <person name="Green P.J."/>
            <person name="Pearson G.A."/>
            <person name="Procaccini G."/>
            <person name="Duarte C.M."/>
            <person name="Schmutz J."/>
            <person name="Reusch T.B.H."/>
            <person name="Van de Peer Y."/>
        </authorList>
    </citation>
    <scope>NUCLEOTIDE SEQUENCE [LARGE SCALE GENOMIC DNA]</scope>
    <source>
        <strain evidence="3">cv. Finnish</strain>
    </source>
</reference>
<dbReference type="GO" id="GO:0030983">
    <property type="term" value="F:mismatched DNA binding"/>
    <property type="evidence" value="ECO:0007669"/>
    <property type="project" value="InterPro"/>
</dbReference>
<dbReference type="Gene3D" id="3.30.420.110">
    <property type="entry name" value="MutS, connector domain"/>
    <property type="match status" value="1"/>
</dbReference>
<dbReference type="AlphaFoldDB" id="A0A0K9PXJ7"/>